<evidence type="ECO:0000313" key="2">
    <source>
        <dbReference type="Proteomes" id="UP000054466"/>
    </source>
</evidence>
<dbReference type="AlphaFoldDB" id="A0A0D2CEN3"/>
<gene>
    <name evidence="1" type="ORF">PV07_08378</name>
</gene>
<reference evidence="1 2" key="1">
    <citation type="submission" date="2015-01" db="EMBL/GenBank/DDBJ databases">
        <title>The Genome Sequence of Cladophialophora immunda CBS83496.</title>
        <authorList>
            <consortium name="The Broad Institute Genomics Platform"/>
            <person name="Cuomo C."/>
            <person name="de Hoog S."/>
            <person name="Gorbushina A."/>
            <person name="Stielow B."/>
            <person name="Teixiera M."/>
            <person name="Abouelleil A."/>
            <person name="Chapman S.B."/>
            <person name="Priest M."/>
            <person name="Young S.K."/>
            <person name="Wortman J."/>
            <person name="Nusbaum C."/>
            <person name="Birren B."/>
        </authorList>
    </citation>
    <scope>NUCLEOTIDE SEQUENCE [LARGE SCALE GENOMIC DNA]</scope>
    <source>
        <strain evidence="1 2">CBS 83496</strain>
    </source>
</reference>
<protein>
    <recommendedName>
        <fullName evidence="3">Fungal N-terminal domain-containing protein</fullName>
    </recommendedName>
</protein>
<sequence length="118" mass="12677">MDPSCKVAASVIAVVGAASQIAITLERIWCLRDAPDVVQAIMNEVTQLRALAHAHVLENSMQGLQPDTPMLQDALAVTQRSADRAAKMLEDLDALIQTKLLRSTELAGSGKSKISRRA</sequence>
<organism evidence="1 2">
    <name type="scientific">Cladophialophora immunda</name>
    <dbReference type="NCBI Taxonomy" id="569365"/>
    <lineage>
        <taxon>Eukaryota</taxon>
        <taxon>Fungi</taxon>
        <taxon>Dikarya</taxon>
        <taxon>Ascomycota</taxon>
        <taxon>Pezizomycotina</taxon>
        <taxon>Eurotiomycetes</taxon>
        <taxon>Chaetothyriomycetidae</taxon>
        <taxon>Chaetothyriales</taxon>
        <taxon>Herpotrichiellaceae</taxon>
        <taxon>Cladophialophora</taxon>
    </lineage>
</organism>
<dbReference type="RefSeq" id="XP_016248956.1">
    <property type="nucleotide sequence ID" value="XM_016395537.1"/>
</dbReference>
<dbReference type="EMBL" id="KN847043">
    <property type="protein sequence ID" value="KIW28740.1"/>
    <property type="molecule type" value="Genomic_DNA"/>
</dbReference>
<proteinExistence type="predicted"/>
<evidence type="ECO:0008006" key="3">
    <source>
        <dbReference type="Google" id="ProtNLM"/>
    </source>
</evidence>
<keyword evidence="2" id="KW-1185">Reference proteome</keyword>
<name>A0A0D2CEN3_9EURO</name>
<dbReference type="HOGENOM" id="CLU_2072888_0_0_1"/>
<dbReference type="GeneID" id="27347572"/>
<evidence type="ECO:0000313" key="1">
    <source>
        <dbReference type="EMBL" id="KIW28740.1"/>
    </source>
</evidence>
<dbReference type="VEuPathDB" id="FungiDB:PV07_08378"/>
<accession>A0A0D2CEN3</accession>
<dbReference type="Proteomes" id="UP000054466">
    <property type="component" value="Unassembled WGS sequence"/>
</dbReference>